<name>A0A2S8G0A6_9BACT</name>
<keyword evidence="1" id="KW-1133">Transmembrane helix</keyword>
<feature type="transmembrane region" description="Helical" evidence="1">
    <location>
        <begin position="126"/>
        <end position="149"/>
    </location>
</feature>
<feature type="transmembrane region" description="Helical" evidence="1">
    <location>
        <begin position="29"/>
        <end position="47"/>
    </location>
</feature>
<gene>
    <name evidence="3" type="ORF">C5Y83_04310</name>
</gene>
<evidence type="ECO:0000313" key="4">
    <source>
        <dbReference type="Proteomes" id="UP000238322"/>
    </source>
</evidence>
<dbReference type="Pfam" id="PF14342">
    <property type="entry name" value="DUF4396"/>
    <property type="match status" value="1"/>
</dbReference>
<feature type="domain" description="DUF4396" evidence="2">
    <location>
        <begin position="79"/>
        <end position="234"/>
    </location>
</feature>
<dbReference type="Proteomes" id="UP000238322">
    <property type="component" value="Unassembled WGS sequence"/>
</dbReference>
<proteinExistence type="predicted"/>
<protein>
    <recommendedName>
        <fullName evidence="2">DUF4396 domain-containing protein</fullName>
    </recommendedName>
</protein>
<accession>A0A2S8G0A6</accession>
<evidence type="ECO:0000313" key="3">
    <source>
        <dbReference type="EMBL" id="PQO37866.1"/>
    </source>
</evidence>
<dbReference type="OrthoDB" id="510720at2"/>
<dbReference type="AlphaFoldDB" id="A0A2S8G0A6"/>
<reference evidence="3 4" key="1">
    <citation type="submission" date="2018-02" db="EMBL/GenBank/DDBJ databases">
        <title>Comparative genomes isolates from brazilian mangrove.</title>
        <authorList>
            <person name="Araujo J.E."/>
            <person name="Taketani R.G."/>
            <person name="Silva M.C.P."/>
            <person name="Loureco M.V."/>
            <person name="Andreote F.D."/>
        </authorList>
    </citation>
    <scope>NUCLEOTIDE SEQUENCE [LARGE SCALE GENOMIC DNA]</scope>
    <source>
        <strain evidence="3 4">Hex-1 MGV</strain>
    </source>
</reference>
<evidence type="ECO:0000259" key="2">
    <source>
        <dbReference type="Pfam" id="PF14342"/>
    </source>
</evidence>
<sequence length="237" mass="26659">MLVLGVVCALIIVVDLLRGHAQQMWIMNVVWPVCALFATGFALWAYFQYGRLATKKKMQAAMENDEEPPSKKHTPFPAMVMKGAAHCGSGCTLGDICAEFLAMAFPVVAIWFGWKTIFPDTHAGKMFAVWILDFVFAFGIGVAFQYFTIVPMRNLSPGRGIVEAVKADTLSLISWQVGMYGFMAFAQFVIFRHVWEYDLEPSQPVFWFVMQLAMLAGFVTAYPVNWWLIRAGIKEAM</sequence>
<dbReference type="InterPro" id="IPR025509">
    <property type="entry name" value="DUF4396"/>
</dbReference>
<keyword evidence="1" id="KW-0472">Membrane</keyword>
<comment type="caution">
    <text evidence="3">The sequence shown here is derived from an EMBL/GenBank/DDBJ whole genome shotgun (WGS) entry which is preliminary data.</text>
</comment>
<dbReference type="EMBL" id="PUHY01000005">
    <property type="protein sequence ID" value="PQO37866.1"/>
    <property type="molecule type" value="Genomic_DNA"/>
</dbReference>
<feature type="transmembrane region" description="Helical" evidence="1">
    <location>
        <begin position="205"/>
        <end position="229"/>
    </location>
</feature>
<evidence type="ECO:0000256" key="1">
    <source>
        <dbReference type="SAM" id="Phobius"/>
    </source>
</evidence>
<keyword evidence="1" id="KW-0812">Transmembrane</keyword>
<feature type="transmembrane region" description="Helical" evidence="1">
    <location>
        <begin position="96"/>
        <end position="114"/>
    </location>
</feature>
<organism evidence="3 4">
    <name type="scientific">Blastopirellula marina</name>
    <dbReference type="NCBI Taxonomy" id="124"/>
    <lineage>
        <taxon>Bacteria</taxon>
        <taxon>Pseudomonadati</taxon>
        <taxon>Planctomycetota</taxon>
        <taxon>Planctomycetia</taxon>
        <taxon>Pirellulales</taxon>
        <taxon>Pirellulaceae</taxon>
        <taxon>Blastopirellula</taxon>
    </lineage>
</organism>
<feature type="transmembrane region" description="Helical" evidence="1">
    <location>
        <begin position="170"/>
        <end position="190"/>
    </location>
</feature>